<organism evidence="1 2">
    <name type="scientific">Candidatus Faecousia excrementigallinarum</name>
    <dbReference type="NCBI Taxonomy" id="2840806"/>
    <lineage>
        <taxon>Bacteria</taxon>
        <taxon>Bacillati</taxon>
        <taxon>Bacillota</taxon>
        <taxon>Clostridia</taxon>
        <taxon>Eubacteriales</taxon>
        <taxon>Oscillospiraceae</taxon>
        <taxon>Faecousia</taxon>
    </lineage>
</organism>
<reference evidence="1" key="2">
    <citation type="journal article" date="2021" name="PeerJ">
        <title>Extensive microbial diversity within the chicken gut microbiome revealed by metagenomics and culture.</title>
        <authorList>
            <person name="Gilroy R."/>
            <person name="Ravi A."/>
            <person name="Getino M."/>
            <person name="Pursley I."/>
            <person name="Horton D.L."/>
            <person name="Alikhan N.F."/>
            <person name="Baker D."/>
            <person name="Gharbi K."/>
            <person name="Hall N."/>
            <person name="Watson M."/>
            <person name="Adriaenssens E.M."/>
            <person name="Foster-Nyarko E."/>
            <person name="Jarju S."/>
            <person name="Secka A."/>
            <person name="Antonio M."/>
            <person name="Oren A."/>
            <person name="Chaudhuri R.R."/>
            <person name="La Ragione R."/>
            <person name="Hildebrand F."/>
            <person name="Pallen M.J."/>
        </authorList>
    </citation>
    <scope>NUCLEOTIDE SEQUENCE</scope>
    <source>
        <strain evidence="1">13361</strain>
    </source>
</reference>
<name>A0A9D0Z1U3_9FIRM</name>
<protein>
    <submittedName>
        <fullName evidence="1">Uncharacterized protein</fullName>
    </submittedName>
</protein>
<dbReference type="Proteomes" id="UP000886796">
    <property type="component" value="Unassembled WGS sequence"/>
</dbReference>
<proteinExistence type="predicted"/>
<comment type="caution">
    <text evidence="1">The sequence shown here is derived from an EMBL/GenBank/DDBJ whole genome shotgun (WGS) entry which is preliminary data.</text>
</comment>
<evidence type="ECO:0000313" key="1">
    <source>
        <dbReference type="EMBL" id="HIQ67736.1"/>
    </source>
</evidence>
<accession>A0A9D0Z1U3</accession>
<sequence length="69" mass="7565">MENSGILYVFPVFHSAWMGKKISFPAADDLFRGSLIIILTNAGGVFPPAFYTVKKSVGLFDSIRLFPPA</sequence>
<gene>
    <name evidence="1" type="ORF">IAB74_04400</name>
</gene>
<reference evidence="1" key="1">
    <citation type="submission" date="2020-10" db="EMBL/GenBank/DDBJ databases">
        <authorList>
            <person name="Gilroy R."/>
        </authorList>
    </citation>
    <scope>NUCLEOTIDE SEQUENCE</scope>
    <source>
        <strain evidence="1">13361</strain>
    </source>
</reference>
<dbReference type="EMBL" id="DVFK01000064">
    <property type="protein sequence ID" value="HIQ67736.1"/>
    <property type="molecule type" value="Genomic_DNA"/>
</dbReference>
<dbReference type="AlphaFoldDB" id="A0A9D0Z1U3"/>
<evidence type="ECO:0000313" key="2">
    <source>
        <dbReference type="Proteomes" id="UP000886796"/>
    </source>
</evidence>